<comment type="caution">
    <text evidence="10">The sequence shown here is derived from an EMBL/GenBank/DDBJ whole genome shotgun (WGS) entry which is preliminary data.</text>
</comment>
<dbReference type="Proteomes" id="UP000257109">
    <property type="component" value="Unassembled WGS sequence"/>
</dbReference>
<feature type="transmembrane region" description="Helical" evidence="7">
    <location>
        <begin position="47"/>
        <end position="76"/>
    </location>
</feature>
<dbReference type="InterPro" id="IPR029962">
    <property type="entry name" value="TBL"/>
</dbReference>
<dbReference type="OrthoDB" id="630188at2759"/>
<evidence type="ECO:0000259" key="9">
    <source>
        <dbReference type="Pfam" id="PF14416"/>
    </source>
</evidence>
<feature type="transmembrane region" description="Helical" evidence="7">
    <location>
        <begin position="6"/>
        <end position="26"/>
    </location>
</feature>
<dbReference type="InterPro" id="IPR025846">
    <property type="entry name" value="TBL_N"/>
</dbReference>
<keyword evidence="3 7" id="KW-0812">Transmembrane</keyword>
<keyword evidence="6 7" id="KW-0472">Membrane</keyword>
<organism evidence="10 11">
    <name type="scientific">Mucuna pruriens</name>
    <name type="common">Velvet bean</name>
    <name type="synonym">Dolichos pruriens</name>
    <dbReference type="NCBI Taxonomy" id="157652"/>
    <lineage>
        <taxon>Eukaryota</taxon>
        <taxon>Viridiplantae</taxon>
        <taxon>Streptophyta</taxon>
        <taxon>Embryophyta</taxon>
        <taxon>Tracheophyta</taxon>
        <taxon>Spermatophyta</taxon>
        <taxon>Magnoliopsida</taxon>
        <taxon>eudicotyledons</taxon>
        <taxon>Gunneridae</taxon>
        <taxon>Pentapetalae</taxon>
        <taxon>rosids</taxon>
        <taxon>fabids</taxon>
        <taxon>Fabales</taxon>
        <taxon>Fabaceae</taxon>
        <taxon>Papilionoideae</taxon>
        <taxon>50 kb inversion clade</taxon>
        <taxon>NPAAA clade</taxon>
        <taxon>indigoferoid/millettioid clade</taxon>
        <taxon>Phaseoleae</taxon>
        <taxon>Mucuna</taxon>
    </lineage>
</organism>
<evidence type="ECO:0000256" key="6">
    <source>
        <dbReference type="ARBA" id="ARBA00023136"/>
    </source>
</evidence>
<evidence type="ECO:0000256" key="7">
    <source>
        <dbReference type="SAM" id="Phobius"/>
    </source>
</evidence>
<proteinExistence type="inferred from homology"/>
<protein>
    <submittedName>
        <fullName evidence="10">Protein trichome berefringence-like 7</fullName>
    </submittedName>
</protein>
<evidence type="ECO:0000256" key="5">
    <source>
        <dbReference type="ARBA" id="ARBA00022989"/>
    </source>
</evidence>
<dbReference type="PANTHER" id="PTHR32285:SF63">
    <property type="entry name" value="OS01G0880400 PROTEIN"/>
    <property type="match status" value="1"/>
</dbReference>
<evidence type="ECO:0000256" key="3">
    <source>
        <dbReference type="ARBA" id="ARBA00022692"/>
    </source>
</evidence>
<dbReference type="EMBL" id="QJKJ01013710">
    <property type="protein sequence ID" value="RDX65841.1"/>
    <property type="molecule type" value="Genomic_DNA"/>
</dbReference>
<feature type="non-terminal residue" evidence="10">
    <location>
        <position position="1"/>
    </location>
</feature>
<comment type="subcellular location">
    <subcellularLocation>
        <location evidence="1">Membrane</location>
        <topology evidence="1">Single-pass membrane protein</topology>
    </subcellularLocation>
</comment>
<dbReference type="Pfam" id="PF14416">
    <property type="entry name" value="PMR5N"/>
    <property type="match status" value="1"/>
</dbReference>
<reference evidence="10" key="1">
    <citation type="submission" date="2018-05" db="EMBL/GenBank/DDBJ databases">
        <title>Draft genome of Mucuna pruriens seed.</title>
        <authorList>
            <person name="Nnadi N.E."/>
            <person name="Vos R."/>
            <person name="Hasami M.H."/>
            <person name="Devisetty U.K."/>
            <person name="Aguiy J.C."/>
        </authorList>
    </citation>
    <scope>NUCLEOTIDE SEQUENCE [LARGE SCALE GENOMIC DNA]</scope>
    <source>
        <strain evidence="10">JCA_2017</strain>
    </source>
</reference>
<accession>A0A371EIF8</accession>
<keyword evidence="4" id="KW-0735">Signal-anchor</keyword>
<dbReference type="PANTHER" id="PTHR32285">
    <property type="entry name" value="PROTEIN TRICHOME BIREFRINGENCE-LIKE 9-RELATED"/>
    <property type="match status" value="1"/>
</dbReference>
<dbReference type="AlphaFoldDB" id="A0A371EIF8"/>
<comment type="similarity">
    <text evidence="2">Belongs to the PC-esterase family. TBL subfamily.</text>
</comment>
<evidence type="ECO:0000259" key="8">
    <source>
        <dbReference type="Pfam" id="PF13839"/>
    </source>
</evidence>
<evidence type="ECO:0000256" key="4">
    <source>
        <dbReference type="ARBA" id="ARBA00022968"/>
    </source>
</evidence>
<feature type="domain" description="Trichome birefringence-like N-terminal" evidence="9">
    <location>
        <begin position="126"/>
        <end position="178"/>
    </location>
</feature>
<dbReference type="GO" id="GO:0016020">
    <property type="term" value="C:membrane"/>
    <property type="evidence" value="ECO:0007669"/>
    <property type="project" value="UniProtKB-SubCell"/>
</dbReference>
<dbReference type="Pfam" id="PF13839">
    <property type="entry name" value="PC-Esterase"/>
    <property type="match status" value="1"/>
</dbReference>
<sequence>MDIWNSWWVLQIMQLLGLVSFWISFAKFRTLFSRAFGFGHKVVKGDYNAWIFVSFNGLVTVGSFIFFLLVLSWAYLYAFPSSPSEIQSNEFPNSSDSLAQSYETPNTSHSYVQSYEILKPNVSMGTCNVFEGSWIRDDSYPLYDASHCPFAERGFNCLANGRKDRGYTKWRWKPNNCDIPRFDARGILEQLRGKRVVFVGDSLSRTQWESMICLLMTGVENKKSVYEIKGNKITKQIRIDFYRSVFLVRPGPVPRHAPQRVKTTLRLDKMDDISHEWIDSDVLIFNSGHWWTHTKLFDMGWYFQVGSSLKLGMPINSAFNTALLTWASWVENTINTNRTKIFFRTFESSHWSGQNHNSCKVSQRPWKRSNGKERSPISDMIKKVVKNMSAPVTVMDVTPMTAYRSDGHVGTWNEKPSVPDCSHWCLPGVPDMWNEFLLSYFLPKL</sequence>
<dbReference type="GO" id="GO:0005794">
    <property type="term" value="C:Golgi apparatus"/>
    <property type="evidence" value="ECO:0007669"/>
    <property type="project" value="TreeGrafter"/>
</dbReference>
<keyword evidence="5 7" id="KW-1133">Transmembrane helix</keyword>
<evidence type="ECO:0000256" key="1">
    <source>
        <dbReference type="ARBA" id="ARBA00004167"/>
    </source>
</evidence>
<feature type="domain" description="Trichome birefringence-like C-terminal" evidence="8">
    <location>
        <begin position="179"/>
        <end position="439"/>
    </location>
</feature>
<dbReference type="GO" id="GO:0016413">
    <property type="term" value="F:O-acetyltransferase activity"/>
    <property type="evidence" value="ECO:0007669"/>
    <property type="project" value="InterPro"/>
</dbReference>
<keyword evidence="11" id="KW-1185">Reference proteome</keyword>
<evidence type="ECO:0000256" key="2">
    <source>
        <dbReference type="ARBA" id="ARBA00007727"/>
    </source>
</evidence>
<gene>
    <name evidence="10" type="primary">TBL7</name>
    <name evidence="10" type="ORF">CR513_55459</name>
</gene>
<evidence type="ECO:0000313" key="11">
    <source>
        <dbReference type="Proteomes" id="UP000257109"/>
    </source>
</evidence>
<dbReference type="InterPro" id="IPR026057">
    <property type="entry name" value="TBL_C"/>
</dbReference>
<evidence type="ECO:0000313" key="10">
    <source>
        <dbReference type="EMBL" id="RDX65841.1"/>
    </source>
</evidence>
<name>A0A371EIF8_MUCPR</name>